<dbReference type="CDD" id="cd14473">
    <property type="entry name" value="FERM_B-lobe"/>
    <property type="match status" value="1"/>
</dbReference>
<evidence type="ECO:0000256" key="4">
    <source>
        <dbReference type="ARBA" id="ARBA00022737"/>
    </source>
</evidence>
<dbReference type="GO" id="GO:0003779">
    <property type="term" value="F:actin binding"/>
    <property type="evidence" value="ECO:0007669"/>
    <property type="project" value="UniProtKB-KW"/>
</dbReference>
<evidence type="ECO:0000313" key="9">
    <source>
        <dbReference type="EMBL" id="KAK0150292.1"/>
    </source>
</evidence>
<dbReference type="GO" id="GO:0005856">
    <property type="term" value="C:cytoskeleton"/>
    <property type="evidence" value="ECO:0007669"/>
    <property type="project" value="InterPro"/>
</dbReference>
<dbReference type="EMBL" id="JAOPHQ010001522">
    <property type="protein sequence ID" value="KAK0150292.1"/>
    <property type="molecule type" value="Genomic_DNA"/>
</dbReference>
<dbReference type="AlphaFoldDB" id="A0AA47P8H9"/>
<dbReference type="InterPro" id="IPR051567">
    <property type="entry name" value="Unconventional_Myosin_ATPase"/>
</dbReference>
<dbReference type="Gene3D" id="2.30.30.40">
    <property type="entry name" value="SH3 Domains"/>
    <property type="match status" value="1"/>
</dbReference>
<dbReference type="Pfam" id="PF00784">
    <property type="entry name" value="MyTH4"/>
    <property type="match status" value="1"/>
</dbReference>
<keyword evidence="4" id="KW-0677">Repeat</keyword>
<feature type="region of interest" description="Disordered" evidence="6">
    <location>
        <begin position="72"/>
        <end position="112"/>
    </location>
</feature>
<dbReference type="PROSITE" id="PS50057">
    <property type="entry name" value="FERM_3"/>
    <property type="match status" value="1"/>
</dbReference>
<organism evidence="9 10">
    <name type="scientific">Merluccius polli</name>
    <name type="common">Benguela hake</name>
    <name type="synonym">Merluccius cadenati</name>
    <dbReference type="NCBI Taxonomy" id="89951"/>
    <lineage>
        <taxon>Eukaryota</taxon>
        <taxon>Metazoa</taxon>
        <taxon>Chordata</taxon>
        <taxon>Craniata</taxon>
        <taxon>Vertebrata</taxon>
        <taxon>Euteleostomi</taxon>
        <taxon>Actinopterygii</taxon>
        <taxon>Neopterygii</taxon>
        <taxon>Teleostei</taxon>
        <taxon>Neoteleostei</taxon>
        <taxon>Acanthomorphata</taxon>
        <taxon>Zeiogadaria</taxon>
        <taxon>Gadariae</taxon>
        <taxon>Gadiformes</taxon>
        <taxon>Gadoidei</taxon>
        <taxon>Merlucciidae</taxon>
        <taxon>Merluccius</taxon>
    </lineage>
</organism>
<dbReference type="InterPro" id="IPR019749">
    <property type="entry name" value="Band_41_domain"/>
</dbReference>
<dbReference type="SMART" id="SM00295">
    <property type="entry name" value="B41"/>
    <property type="match status" value="1"/>
</dbReference>
<dbReference type="InterPro" id="IPR035963">
    <property type="entry name" value="FERM_2"/>
</dbReference>
<feature type="compositionally biased region" description="Low complexity" evidence="6">
    <location>
        <begin position="96"/>
        <end position="107"/>
    </location>
</feature>
<sequence length="633" mass="70923">MAATLGYVPSRHEASTYLCLWFVPVSKRGPPPCPPLGWRFGSLGGRSGLFLDELTQPSAAPDYHGAHLDRRLERRKSMRADKGPSPRGLGRRRASRQGSQQGSQQGSEQDPPLHSLLGFAEKFFSHTLRYVTQQHTEVRYPSNTLGYVTQQHARVRTSGRSPLLVTTLFSCVQVPIQRSLILYNDPEINNMAVLCFTYVMQFMGDLALKKKRTQAACLSHILLLGKEKELIRDEIYCQVIKQTTANPKQESCMMGWRLLQLVTGFFPCSPTLQMYVTHHLHNVTQEPASTYQALITACQDNLLQSLIYGGRRNIPSHLEMEAILAGKNARRIALRLPGGVEFPVTIHNFSVVGEAVAQVCGEMMLLNSSELRDFAIQLNRTNGGVVRPLHTGEYMLDFLLDDGSFFLSLRRVFWESPLSFTNDLHVAFHYQQVQGDFLDGRLLLPYDSSLLVHQLAELSALQCMAEGQTSPPSLQELKTLLPKHDFITSKLQEIHSLTPNQLATVATLGPDAAKIRFVGLLSTMPLFGFNSFRAQKVSHRSCPSPCLVIISTKELAFLHPKTQMQTFTISLPEVQSLRTVRPRMLDKLPSLEINYSNLGGRSKKITIHLKQVTIPPHIAGINSTIIYNKTTER</sequence>
<comment type="caution">
    <text evidence="9">The sequence shown here is derived from an EMBL/GenBank/DDBJ whole genome shotgun (WGS) entry which is preliminary data.</text>
</comment>
<reference evidence="9" key="1">
    <citation type="journal article" date="2023" name="Front. Mar. Sci.">
        <title>A new Merluccius polli reference genome to investigate the effects of global change in West African waters.</title>
        <authorList>
            <person name="Mateo J.L."/>
            <person name="Blanco-Fernandez C."/>
            <person name="Garcia-Vazquez E."/>
            <person name="Machado-Schiaffino G."/>
        </authorList>
    </citation>
    <scope>NUCLEOTIDE SEQUENCE</scope>
    <source>
        <strain evidence="9">C29</strain>
        <tissue evidence="9">Fin</tissue>
    </source>
</reference>
<proteinExistence type="inferred from homology"/>
<dbReference type="GO" id="GO:0005737">
    <property type="term" value="C:cytoplasm"/>
    <property type="evidence" value="ECO:0007669"/>
    <property type="project" value="UniProtKB-SubCell"/>
</dbReference>
<evidence type="ECO:0000256" key="3">
    <source>
        <dbReference type="ARBA" id="ARBA00022490"/>
    </source>
</evidence>
<dbReference type="Pfam" id="PF00373">
    <property type="entry name" value="FERM_M"/>
    <property type="match status" value="1"/>
</dbReference>
<gene>
    <name evidence="9" type="primary">MYO15A_0</name>
    <name evidence="9" type="ORF">N1851_008788</name>
</gene>
<dbReference type="InterPro" id="IPR000857">
    <property type="entry name" value="MyTH4_dom"/>
</dbReference>
<name>A0AA47P8H9_MERPO</name>
<comment type="similarity">
    <text evidence="2">Belongs to the TRAFAC class myosin-kinesin ATPase superfamily. Myosin family.</text>
</comment>
<dbReference type="Proteomes" id="UP001174136">
    <property type="component" value="Unassembled WGS sequence"/>
</dbReference>
<comment type="subcellular location">
    <subcellularLocation>
        <location evidence="1">Cytoplasm</location>
    </subcellularLocation>
</comment>
<dbReference type="PANTHER" id="PTHR22692">
    <property type="entry name" value="MYOSIN VII, XV"/>
    <property type="match status" value="1"/>
</dbReference>
<evidence type="ECO:0000256" key="6">
    <source>
        <dbReference type="SAM" id="MobiDB-lite"/>
    </source>
</evidence>
<dbReference type="InterPro" id="IPR019748">
    <property type="entry name" value="FERM_central"/>
</dbReference>
<dbReference type="PANTHER" id="PTHR22692:SF16">
    <property type="entry name" value="MYOSIN XVB"/>
    <property type="match status" value="1"/>
</dbReference>
<keyword evidence="3" id="KW-0963">Cytoplasm</keyword>
<feature type="domain" description="FERM" evidence="7">
    <location>
        <begin position="330"/>
        <end position="633"/>
    </location>
</feature>
<keyword evidence="10" id="KW-1185">Reference proteome</keyword>
<evidence type="ECO:0000256" key="5">
    <source>
        <dbReference type="ARBA" id="ARBA00023203"/>
    </source>
</evidence>
<feature type="domain" description="MyTH4" evidence="8">
    <location>
        <begin position="171"/>
        <end position="324"/>
    </location>
</feature>
<evidence type="ECO:0000313" key="10">
    <source>
        <dbReference type="Proteomes" id="UP001174136"/>
    </source>
</evidence>
<dbReference type="SMART" id="SM00139">
    <property type="entry name" value="MyTH4"/>
    <property type="match status" value="1"/>
</dbReference>
<dbReference type="InterPro" id="IPR000299">
    <property type="entry name" value="FERM_domain"/>
</dbReference>
<keyword evidence="5" id="KW-0009">Actin-binding</keyword>
<dbReference type="Gene3D" id="1.25.40.530">
    <property type="entry name" value="MyTH4 domain"/>
    <property type="match status" value="1"/>
</dbReference>
<protein>
    <submittedName>
        <fullName evidence="9">Unconventional myosin-XV</fullName>
    </submittedName>
</protein>
<dbReference type="InterPro" id="IPR038185">
    <property type="entry name" value="MyTH4_dom_sf"/>
</dbReference>
<dbReference type="SUPFAM" id="SSF47031">
    <property type="entry name" value="Second domain of FERM"/>
    <property type="match status" value="1"/>
</dbReference>
<evidence type="ECO:0000259" key="8">
    <source>
        <dbReference type="PROSITE" id="PS51016"/>
    </source>
</evidence>
<evidence type="ECO:0000256" key="1">
    <source>
        <dbReference type="ARBA" id="ARBA00004496"/>
    </source>
</evidence>
<dbReference type="PROSITE" id="PS51016">
    <property type="entry name" value="MYTH4"/>
    <property type="match status" value="1"/>
</dbReference>
<evidence type="ECO:0000259" key="7">
    <source>
        <dbReference type="PROSITE" id="PS50057"/>
    </source>
</evidence>
<evidence type="ECO:0000256" key="2">
    <source>
        <dbReference type="ARBA" id="ARBA00008314"/>
    </source>
</evidence>
<accession>A0AA47P8H9</accession>